<evidence type="ECO:0000256" key="2">
    <source>
        <dbReference type="ARBA" id="ARBA00010671"/>
    </source>
</evidence>
<evidence type="ECO:0000256" key="5">
    <source>
        <dbReference type="ARBA" id="ARBA00023239"/>
    </source>
</evidence>
<evidence type="ECO:0000256" key="1">
    <source>
        <dbReference type="ARBA" id="ARBA00001933"/>
    </source>
</evidence>
<dbReference type="Gene3D" id="3.90.105.10">
    <property type="entry name" value="Molybdopterin biosynthesis moea protein, domain 2"/>
    <property type="match status" value="1"/>
</dbReference>
<keyword evidence="8" id="KW-1185">Reference proteome</keyword>
<dbReference type="InterPro" id="IPR052357">
    <property type="entry name" value="Orn_Lys_Arg_decarboxylase-I"/>
</dbReference>
<keyword evidence="5" id="KW-0456">Lyase</keyword>
<dbReference type="InterPro" id="IPR000310">
    <property type="entry name" value="Orn/Lys/Arg_deCO2ase_major_dom"/>
</dbReference>
<keyword evidence="7" id="KW-0808">Transferase</keyword>
<dbReference type="InterPro" id="IPR015422">
    <property type="entry name" value="PyrdxlP-dep_Trfase_small"/>
</dbReference>
<keyword evidence="7" id="KW-0032">Aminotransferase</keyword>
<evidence type="ECO:0000259" key="6">
    <source>
        <dbReference type="PROSITE" id="PS00703"/>
    </source>
</evidence>
<dbReference type="Proteomes" id="UP001069090">
    <property type="component" value="Unassembled WGS sequence"/>
</dbReference>
<dbReference type="InterPro" id="IPR015424">
    <property type="entry name" value="PyrdxlP-dep_Trfase"/>
</dbReference>
<comment type="caution">
    <text evidence="7">The sequence shown here is derived from an EMBL/GenBank/DDBJ whole genome shotgun (WGS) entry which is preliminary data.</text>
</comment>
<name>A0A9J6RP97_9GAMM</name>
<comment type="similarity">
    <text evidence="2">Belongs to the Orn/Lys/Arg decarboxylase class-I family.</text>
</comment>
<accession>A0A9J6RP97</accession>
<dbReference type="SUPFAM" id="SSF55904">
    <property type="entry name" value="Ornithine decarboxylase C-terminal domain"/>
    <property type="match status" value="1"/>
</dbReference>
<dbReference type="EMBL" id="JAPTGG010000009">
    <property type="protein sequence ID" value="MCZ0865845.1"/>
    <property type="molecule type" value="Genomic_DNA"/>
</dbReference>
<proteinExistence type="inferred from homology"/>
<dbReference type="Pfam" id="PF03711">
    <property type="entry name" value="OKR_DC_1_C"/>
    <property type="match status" value="1"/>
</dbReference>
<dbReference type="Gene3D" id="3.40.640.10">
    <property type="entry name" value="Type I PLP-dependent aspartate aminotransferase-like (Major domain)"/>
    <property type="match status" value="1"/>
</dbReference>
<dbReference type="SUPFAM" id="SSF53383">
    <property type="entry name" value="PLP-dependent transferases"/>
    <property type="match status" value="1"/>
</dbReference>
<dbReference type="InterPro" id="IPR015421">
    <property type="entry name" value="PyrdxlP-dep_Trfase_major"/>
</dbReference>
<dbReference type="Pfam" id="PF01276">
    <property type="entry name" value="OKR_DC_1"/>
    <property type="match status" value="1"/>
</dbReference>
<dbReference type="AlphaFoldDB" id="A0A9J6RP97"/>
<dbReference type="GO" id="GO:0016831">
    <property type="term" value="F:carboxy-lyase activity"/>
    <property type="evidence" value="ECO:0007669"/>
    <property type="project" value="UniProtKB-KW"/>
</dbReference>
<dbReference type="InterPro" id="IPR008286">
    <property type="entry name" value="Prn/Lys/Arg_de-COase_C"/>
</dbReference>
<evidence type="ECO:0000256" key="3">
    <source>
        <dbReference type="ARBA" id="ARBA00022793"/>
    </source>
</evidence>
<dbReference type="Gene3D" id="3.90.1150.10">
    <property type="entry name" value="Aspartate Aminotransferase, domain 1"/>
    <property type="match status" value="1"/>
</dbReference>
<protein>
    <submittedName>
        <fullName evidence="7">Aminotransferase class V-fold PLP-dependent enzyme</fullName>
    </submittedName>
</protein>
<dbReference type="RefSeq" id="WP_258331991.1">
    <property type="nucleotide sequence ID" value="NZ_JAPTGG010000009.1"/>
</dbReference>
<comment type="cofactor">
    <cofactor evidence="1">
        <name>pyridoxal 5'-phosphate</name>
        <dbReference type="ChEBI" id="CHEBI:597326"/>
    </cofactor>
</comment>
<evidence type="ECO:0000313" key="7">
    <source>
        <dbReference type="EMBL" id="MCZ0865845.1"/>
    </source>
</evidence>
<dbReference type="GO" id="GO:0008483">
    <property type="term" value="F:transaminase activity"/>
    <property type="evidence" value="ECO:0007669"/>
    <property type="project" value="UniProtKB-KW"/>
</dbReference>
<keyword evidence="3" id="KW-0210">Decarboxylase</keyword>
<dbReference type="PANTHER" id="PTHR43277">
    <property type="entry name" value="ARGININE DECARBOXYLASE"/>
    <property type="match status" value="1"/>
</dbReference>
<evidence type="ECO:0000256" key="4">
    <source>
        <dbReference type="ARBA" id="ARBA00022898"/>
    </source>
</evidence>
<evidence type="ECO:0000313" key="8">
    <source>
        <dbReference type="Proteomes" id="UP001069090"/>
    </source>
</evidence>
<gene>
    <name evidence="7" type="ORF">O0V09_11570</name>
</gene>
<reference evidence="7 8" key="1">
    <citation type="submission" date="2022-12" db="EMBL/GenBank/DDBJ databases">
        <title>Dasania phycosphaerae sp. nov., isolated from particulate material of the south coast of Korea.</title>
        <authorList>
            <person name="Jiang Y."/>
        </authorList>
    </citation>
    <scope>NUCLEOTIDE SEQUENCE [LARGE SCALE GENOMIC DNA]</scope>
    <source>
        <strain evidence="7 8">GY-19</strain>
    </source>
</reference>
<dbReference type="InterPro" id="IPR036633">
    <property type="entry name" value="Prn/Lys/Arg_de-COase_C_sf"/>
</dbReference>
<organism evidence="7 8">
    <name type="scientific">Dasania phycosphaerae</name>
    <dbReference type="NCBI Taxonomy" id="2950436"/>
    <lineage>
        <taxon>Bacteria</taxon>
        <taxon>Pseudomonadati</taxon>
        <taxon>Pseudomonadota</taxon>
        <taxon>Gammaproteobacteria</taxon>
        <taxon>Cellvibrionales</taxon>
        <taxon>Spongiibacteraceae</taxon>
        <taxon>Dasania</taxon>
    </lineage>
</organism>
<feature type="domain" description="Orn/Lys/Arg decarboxylases family 1 pyridoxal-P attachment site" evidence="6">
    <location>
        <begin position="350"/>
        <end position="364"/>
    </location>
</feature>
<sequence length="627" mass="69191">MTAIACHVAIISNDKDFREHWCAQLNSCALNQKNDLNISFIASSYDQSVSLASDDGLLQAVIIDAAAIEQAQQLALKLKKLRVELSQFLTVVDAGPIDDSFDELFARDEHNFNNVYRLVQAALQKRASTPFADALREYIYSAKDSWHTPGHAGGDSLRSSPWVSDFYALMGEHVFNADLSCSVQSLDSLMDPQSVMQEAQKLAAKTFGAKHTFFVTNGTSTANKVVVQQLLGGGGKILLDRGSHKSMHHAVIMFGIEPIYLNPSLQPEYGVYGPVCRDDILAAINAHPDAKLLVLTSCTYDGLYYDLAPIIEAAHAQHIKVLIDEAWYAHGRFHPALRPNALDCGADYVTQSTHKMLSAFSQASMVHVADPDFDEHRFQENINMHTSTSPQYSMIASLDVARKQMSMEGYQQLSRCLAMAKRLRTEINQTQVFRVLELEDLLAPEVRADNIRLDPTKVTINTSASGYSGKQLQQLLFEQYGIQVEKTTHNTVSVLVTLGSTDSKVLRLIHALQQMASNAKAPSNNTKVIPLPAMSELKCLPKDAYFGATEDLPLLAESQQVNPSLIGRISADELVPYPPGIPLLVPGQVISQGIADYLLQLIKGKHVTEVHGLVYMDEEAMLRLVRK</sequence>
<dbReference type="PANTHER" id="PTHR43277:SF4">
    <property type="entry name" value="ARGININE DECARBOXYLASE"/>
    <property type="match status" value="1"/>
</dbReference>
<dbReference type="PROSITE" id="PS00703">
    <property type="entry name" value="OKR_DC_1"/>
    <property type="match status" value="1"/>
</dbReference>
<keyword evidence="4" id="KW-0663">Pyridoxal phosphate</keyword>